<dbReference type="Pfam" id="PF01029">
    <property type="entry name" value="NusB"/>
    <property type="match status" value="1"/>
</dbReference>
<dbReference type="InterPro" id="IPR049560">
    <property type="entry name" value="MeTrfase_RsmB-F_NOP2_cat"/>
</dbReference>
<feature type="binding site" evidence="7">
    <location>
        <position position="296"/>
    </location>
    <ligand>
        <name>S-adenosyl-L-methionine</name>
        <dbReference type="ChEBI" id="CHEBI:59789"/>
    </ligand>
</feature>
<keyword evidence="5 7" id="KW-0694">RNA-binding</keyword>
<dbReference type="Proteomes" id="UP000662200">
    <property type="component" value="Unassembled WGS sequence"/>
</dbReference>
<dbReference type="FunFam" id="3.40.50.150:FF:000257">
    <property type="entry name" value="16S rRNA methyltransferase"/>
    <property type="match status" value="1"/>
</dbReference>
<dbReference type="GO" id="GO:0008173">
    <property type="term" value="F:RNA methyltransferase activity"/>
    <property type="evidence" value="ECO:0007669"/>
    <property type="project" value="InterPro"/>
</dbReference>
<evidence type="ECO:0000256" key="3">
    <source>
        <dbReference type="ARBA" id="ARBA00022679"/>
    </source>
</evidence>
<dbReference type="InterPro" id="IPR018314">
    <property type="entry name" value="RsmB/NOL1/NOP2-like_CS"/>
</dbReference>
<feature type="domain" description="SAM-dependent MTase RsmB/NOP-type" evidence="8">
    <location>
        <begin position="169"/>
        <end position="458"/>
    </location>
</feature>
<evidence type="ECO:0000256" key="6">
    <source>
        <dbReference type="ARBA" id="ARBA00059465"/>
    </source>
</evidence>
<keyword evidence="3 7" id="KW-0808">Transferase</keyword>
<feature type="binding site" evidence="7">
    <location>
        <position position="341"/>
    </location>
    <ligand>
        <name>S-adenosyl-L-methionine</name>
        <dbReference type="ChEBI" id="CHEBI:59789"/>
    </ligand>
</feature>
<dbReference type="PROSITE" id="PS01153">
    <property type="entry name" value="NOL1_NOP2_SUN"/>
    <property type="match status" value="1"/>
</dbReference>
<comment type="similarity">
    <text evidence="1 7">Belongs to the class I-like SAM-binding methyltransferase superfamily. RsmB/NOP family.</text>
</comment>
<feature type="binding site" evidence="7">
    <location>
        <position position="320"/>
    </location>
    <ligand>
        <name>S-adenosyl-L-methionine</name>
        <dbReference type="ChEBI" id="CHEBI:59789"/>
    </ligand>
</feature>
<dbReference type="SUPFAM" id="SSF53335">
    <property type="entry name" value="S-adenosyl-L-methionine-dependent methyltransferases"/>
    <property type="match status" value="1"/>
</dbReference>
<proteinExistence type="inferred from homology"/>
<organism evidence="9 10">
    <name type="scientific">Pilimelia terevasa</name>
    <dbReference type="NCBI Taxonomy" id="53372"/>
    <lineage>
        <taxon>Bacteria</taxon>
        <taxon>Bacillati</taxon>
        <taxon>Actinomycetota</taxon>
        <taxon>Actinomycetes</taxon>
        <taxon>Micromonosporales</taxon>
        <taxon>Micromonosporaceae</taxon>
        <taxon>Pilimelia</taxon>
    </lineage>
</organism>
<evidence type="ECO:0000259" key="8">
    <source>
        <dbReference type="PROSITE" id="PS51686"/>
    </source>
</evidence>
<comment type="function">
    <text evidence="6">May act as RNA methyltransferase.</text>
</comment>
<reference evidence="9" key="2">
    <citation type="submission" date="2020-09" db="EMBL/GenBank/DDBJ databases">
        <authorList>
            <person name="Sun Q."/>
            <person name="Ohkuma M."/>
        </authorList>
    </citation>
    <scope>NUCLEOTIDE SEQUENCE</scope>
    <source>
        <strain evidence="9">JCM 3091</strain>
    </source>
</reference>
<dbReference type="PANTHER" id="PTHR22807">
    <property type="entry name" value="NOP2 YEAST -RELATED NOL1/NOP2/FMU SUN DOMAIN-CONTAINING"/>
    <property type="match status" value="1"/>
</dbReference>
<dbReference type="Gene3D" id="1.10.940.10">
    <property type="entry name" value="NusB-like"/>
    <property type="match status" value="1"/>
</dbReference>
<evidence type="ECO:0000256" key="2">
    <source>
        <dbReference type="ARBA" id="ARBA00022603"/>
    </source>
</evidence>
<dbReference type="PANTHER" id="PTHR22807:SF53">
    <property type="entry name" value="RIBOSOMAL RNA SMALL SUBUNIT METHYLTRANSFERASE B-RELATED"/>
    <property type="match status" value="1"/>
</dbReference>
<dbReference type="InterPro" id="IPR006027">
    <property type="entry name" value="NusB_RsmB_TIM44"/>
</dbReference>
<dbReference type="InterPro" id="IPR001678">
    <property type="entry name" value="MeTrfase_RsmB-F_NOP2_dom"/>
</dbReference>
<protein>
    <submittedName>
        <fullName evidence="9">Putative Fmu protein (SUN protein)</fullName>
    </submittedName>
</protein>
<dbReference type="InterPro" id="IPR035926">
    <property type="entry name" value="NusB-like_sf"/>
</dbReference>
<dbReference type="AlphaFoldDB" id="A0A8J3BSN6"/>
<comment type="caution">
    <text evidence="9">The sequence shown here is derived from an EMBL/GenBank/DDBJ whole genome shotgun (WGS) entry which is preliminary data.</text>
</comment>
<evidence type="ECO:0000313" key="10">
    <source>
        <dbReference type="Proteomes" id="UP000662200"/>
    </source>
</evidence>
<dbReference type="Gene3D" id="3.40.50.150">
    <property type="entry name" value="Vaccinia Virus protein VP39"/>
    <property type="match status" value="1"/>
</dbReference>
<sequence length="459" mass="49029">MNTYRRPPVDLARRVAYEAVAAVHRDDAYANLVLPRIQRDFDLHGRDAAFATELTYGTLRARGAVDAVLASASQRTLAQFDPQARDALRIGAYQVLYTRVPAHAAVSATVDLVRDVAPGATGFANAVMRQVSEKDLDTWLALVAPAAEADRVGHLAVARSHPEWVVRAFADALGGDLDETERLLAEDNERPPVHLCARPGLADAAELADEVGGSPGAFSPYAVYLTGGDPGALRAVHDRRAHVQDEGSQLVAAALADAPVDGTDARWLDLCAGPGGKASLLGALAALRGAHVTAVEPTPHRAELVEYAVRGLPVEVRQADGRDVGAGSDLREGWFDRVLVDAPCSGLGALRRRPESRWRRQPSDLPALTKLQRQLLDAGLRAVRPGGVVAYVTCSPHVVETQVTVSESARRAKVPVELVDARPLLPPGMPGLGTGPGVQLWPHRHGTDAMYLAVLRRND</sequence>
<name>A0A8J3BSN6_9ACTN</name>
<feature type="binding site" evidence="7">
    <location>
        <begin position="271"/>
        <end position="277"/>
    </location>
    <ligand>
        <name>S-adenosyl-L-methionine</name>
        <dbReference type="ChEBI" id="CHEBI:59789"/>
    </ligand>
</feature>
<dbReference type="GO" id="GO:0006355">
    <property type="term" value="P:regulation of DNA-templated transcription"/>
    <property type="evidence" value="ECO:0007669"/>
    <property type="project" value="InterPro"/>
</dbReference>
<reference evidence="9" key="1">
    <citation type="journal article" date="2014" name="Int. J. Syst. Evol. Microbiol.">
        <title>Complete genome sequence of Corynebacterium casei LMG S-19264T (=DSM 44701T), isolated from a smear-ripened cheese.</title>
        <authorList>
            <consortium name="US DOE Joint Genome Institute (JGI-PGF)"/>
            <person name="Walter F."/>
            <person name="Albersmeier A."/>
            <person name="Kalinowski J."/>
            <person name="Ruckert C."/>
        </authorList>
    </citation>
    <scope>NUCLEOTIDE SEQUENCE</scope>
    <source>
        <strain evidence="9">JCM 3091</strain>
    </source>
</reference>
<evidence type="ECO:0000256" key="7">
    <source>
        <dbReference type="PROSITE-ProRule" id="PRU01023"/>
    </source>
</evidence>
<dbReference type="EMBL" id="BMQC01000005">
    <property type="protein sequence ID" value="GGK25111.1"/>
    <property type="molecule type" value="Genomic_DNA"/>
</dbReference>
<dbReference type="GO" id="GO:0003723">
    <property type="term" value="F:RNA binding"/>
    <property type="evidence" value="ECO:0007669"/>
    <property type="project" value="UniProtKB-UniRule"/>
</dbReference>
<dbReference type="InterPro" id="IPR029063">
    <property type="entry name" value="SAM-dependent_MTases_sf"/>
</dbReference>
<evidence type="ECO:0000256" key="5">
    <source>
        <dbReference type="ARBA" id="ARBA00022884"/>
    </source>
</evidence>
<evidence type="ECO:0000313" key="9">
    <source>
        <dbReference type="EMBL" id="GGK25111.1"/>
    </source>
</evidence>
<dbReference type="PRINTS" id="PR02008">
    <property type="entry name" value="RCMTFAMILY"/>
</dbReference>
<dbReference type="Pfam" id="PF01189">
    <property type="entry name" value="Methyltr_RsmB-F"/>
    <property type="match status" value="1"/>
</dbReference>
<evidence type="ECO:0000256" key="1">
    <source>
        <dbReference type="ARBA" id="ARBA00007494"/>
    </source>
</evidence>
<keyword evidence="10" id="KW-1185">Reference proteome</keyword>
<keyword evidence="4 7" id="KW-0949">S-adenosyl-L-methionine</keyword>
<dbReference type="GO" id="GO:0001510">
    <property type="term" value="P:RNA methylation"/>
    <property type="evidence" value="ECO:0007669"/>
    <property type="project" value="InterPro"/>
</dbReference>
<dbReference type="SUPFAM" id="SSF48013">
    <property type="entry name" value="NusB-like"/>
    <property type="match status" value="1"/>
</dbReference>
<dbReference type="RefSeq" id="WP_189113696.1">
    <property type="nucleotide sequence ID" value="NZ_BMQC01000005.1"/>
</dbReference>
<dbReference type="CDD" id="cd02440">
    <property type="entry name" value="AdoMet_MTases"/>
    <property type="match status" value="1"/>
</dbReference>
<feature type="active site" description="Nucleophile" evidence="7">
    <location>
        <position position="394"/>
    </location>
</feature>
<dbReference type="InterPro" id="IPR023267">
    <property type="entry name" value="RCMT"/>
</dbReference>
<gene>
    <name evidence="9" type="ORF">GCM10010124_17090</name>
</gene>
<keyword evidence="2 7" id="KW-0489">Methyltransferase</keyword>
<evidence type="ECO:0000256" key="4">
    <source>
        <dbReference type="ARBA" id="ARBA00022691"/>
    </source>
</evidence>
<dbReference type="PROSITE" id="PS51686">
    <property type="entry name" value="SAM_MT_RSMB_NOP"/>
    <property type="match status" value="1"/>
</dbReference>
<accession>A0A8J3BSN6</accession>